<feature type="chain" id="PRO_5046512623" evidence="3">
    <location>
        <begin position="32"/>
        <end position="534"/>
    </location>
</feature>
<evidence type="ECO:0000259" key="4">
    <source>
        <dbReference type="Pfam" id="PF17802"/>
    </source>
</evidence>
<dbReference type="InterPro" id="IPR013783">
    <property type="entry name" value="Ig-like_fold"/>
</dbReference>
<evidence type="ECO:0000256" key="1">
    <source>
        <dbReference type="SAM" id="MobiDB-lite"/>
    </source>
</evidence>
<evidence type="ECO:0000256" key="3">
    <source>
        <dbReference type="SAM" id="SignalP"/>
    </source>
</evidence>
<dbReference type="Gene3D" id="2.60.40.740">
    <property type="match status" value="1"/>
</dbReference>
<feature type="compositionally biased region" description="Basic and acidic residues" evidence="1">
    <location>
        <begin position="471"/>
        <end position="483"/>
    </location>
</feature>
<keyword evidence="6" id="KW-1185">Reference proteome</keyword>
<feature type="transmembrane region" description="Helical" evidence="2">
    <location>
        <begin position="507"/>
        <end position="525"/>
    </location>
</feature>
<keyword evidence="2" id="KW-1133">Transmembrane helix</keyword>
<feature type="region of interest" description="Disordered" evidence="1">
    <location>
        <begin position="465"/>
        <end position="488"/>
    </location>
</feature>
<dbReference type="EMBL" id="JAZGJQ010000004">
    <property type="protein sequence ID" value="MEE6147440.1"/>
    <property type="molecule type" value="Genomic_DNA"/>
</dbReference>
<keyword evidence="2" id="KW-0812">Transmembrane</keyword>
<dbReference type="InterPro" id="IPR041033">
    <property type="entry name" value="SpaA_PFL_dom_1"/>
</dbReference>
<reference evidence="5 6" key="1">
    <citation type="submission" date="2024-01" db="EMBL/GenBank/DDBJ databases">
        <title>Description of Olsenella sp. nov., isolated from pig feces.</title>
        <authorList>
            <person name="Chang Y.-H."/>
        </authorList>
    </citation>
    <scope>NUCLEOTIDE SEQUENCE [LARGE SCALE GENOMIC DNA]</scope>
    <source>
        <strain evidence="5 6">YH-ols2223</strain>
    </source>
</reference>
<feature type="signal peptide" evidence="3">
    <location>
        <begin position="1"/>
        <end position="31"/>
    </location>
</feature>
<protein>
    <submittedName>
        <fullName evidence="5">SpaA isopeptide-forming pilin-related protein</fullName>
    </submittedName>
</protein>
<feature type="domain" description="SpaA-like prealbumin fold" evidence="4">
    <location>
        <begin position="367"/>
        <end position="451"/>
    </location>
</feature>
<gene>
    <name evidence="5" type="ORF">VXJ25_05465</name>
</gene>
<evidence type="ECO:0000256" key="2">
    <source>
        <dbReference type="SAM" id="Phobius"/>
    </source>
</evidence>
<keyword evidence="2" id="KW-0472">Membrane</keyword>
<accession>A0ABU7RA33</accession>
<name>A0ABU7RA33_9ACTN</name>
<dbReference type="Proteomes" id="UP001332931">
    <property type="component" value="Unassembled WGS sequence"/>
</dbReference>
<comment type="caution">
    <text evidence="5">The sequence shown here is derived from an EMBL/GenBank/DDBJ whole genome shotgun (WGS) entry which is preliminary data.</text>
</comment>
<dbReference type="NCBIfam" id="TIGR01167">
    <property type="entry name" value="LPXTG_anchor"/>
    <property type="match status" value="1"/>
</dbReference>
<evidence type="ECO:0000313" key="6">
    <source>
        <dbReference type="Proteomes" id="UP001332931"/>
    </source>
</evidence>
<organism evidence="5 6">
    <name type="scientific">Olsenella absiana</name>
    <dbReference type="NCBI Taxonomy" id="3115222"/>
    <lineage>
        <taxon>Bacteria</taxon>
        <taxon>Bacillati</taxon>
        <taxon>Actinomycetota</taxon>
        <taxon>Coriobacteriia</taxon>
        <taxon>Coriobacteriales</taxon>
        <taxon>Atopobiaceae</taxon>
        <taxon>Olsenella</taxon>
    </lineage>
</organism>
<evidence type="ECO:0000313" key="5">
    <source>
        <dbReference type="EMBL" id="MEE6147440.1"/>
    </source>
</evidence>
<dbReference type="Gene3D" id="2.60.40.10">
    <property type="entry name" value="Immunoglobulins"/>
    <property type="match status" value="1"/>
</dbReference>
<sequence>MKHLSKFLSAALVMALAVVMALALAPSAALAASHTITIKEPSGNQASHEYAAYQVFTGTYDSNSKQLEGIVWGSGVDGNALLTGLKADTTIGHYFKDATDAPTAAAAMADMKSGSTDAEALAKVVAEHLTTTKYSTVVNNKESDEITVDADGYYFVKDVTDNLSNGDTYSRFMLQVAGGDVEVEAKDTTTTSNKHVKETNDSVKDTIEEQAGWRNVGDYDMGDMVPFQLTGQVAADYDYYDSYYFAFEDTYDKNQLGEAEDVNVFVDGTQLTEAQLKAAGYKLTQKEGSFTIEFTDLKKIVDADHKPLVHAGAVISVEYKAKLLTGANIGSTGNVNTSHTVFSNNPNYKDSRGKTPDHKVKVFTYQLVVNKVNEAQNPLKGADFTLSKLDKTDGQYKPVPTKVDGVELKTVSEDGATFTFKGLDEGVYKLEETTTPKGYNTISPIEFSIISATNDDTGTLVSINGSTESTSKGKAEFSDDKDTGTVSTTIQNKSGSILPSTGGMGTTVLYVGGAALVVVAVIGLAKRRAARSDA</sequence>
<proteinExistence type="predicted"/>
<dbReference type="Pfam" id="PF17802">
    <property type="entry name" value="SpaA"/>
    <property type="match status" value="1"/>
</dbReference>
<keyword evidence="3" id="KW-0732">Signal</keyword>